<dbReference type="PANTHER" id="PTHR21496:SF23">
    <property type="entry name" value="3-PHENYLPROPIONATE_CINNAMIC ACID DIOXYGENASE FERREDOXIN SUBUNIT"/>
    <property type="match status" value="1"/>
</dbReference>
<proteinExistence type="predicted"/>
<feature type="domain" description="Rieske" evidence="5">
    <location>
        <begin position="5"/>
        <end position="101"/>
    </location>
</feature>
<evidence type="ECO:0000256" key="2">
    <source>
        <dbReference type="ARBA" id="ARBA00022723"/>
    </source>
</evidence>
<keyword evidence="1" id="KW-0001">2Fe-2S</keyword>
<dbReference type="Proteomes" id="UP000633943">
    <property type="component" value="Unassembled WGS sequence"/>
</dbReference>
<dbReference type="CDD" id="cd03528">
    <property type="entry name" value="Rieske_RO_ferredoxin"/>
    <property type="match status" value="1"/>
</dbReference>
<dbReference type="InterPro" id="IPR036922">
    <property type="entry name" value="Rieske_2Fe-2S_sf"/>
</dbReference>
<keyword evidence="4" id="KW-0411">Iron-sulfur</keyword>
<keyword evidence="2" id="KW-0479">Metal-binding</keyword>
<dbReference type="PROSITE" id="PS51296">
    <property type="entry name" value="RIESKE"/>
    <property type="match status" value="1"/>
</dbReference>
<dbReference type="RefSeq" id="WP_169203364.1">
    <property type="nucleotide sequence ID" value="NZ_CP059467.1"/>
</dbReference>
<protein>
    <submittedName>
        <fullName evidence="6">Rieske 2Fe-2S domain-containing protein</fullName>
    </submittedName>
</protein>
<dbReference type="Gene3D" id="2.102.10.10">
    <property type="entry name" value="Rieske [2Fe-2S] iron-sulphur domain"/>
    <property type="match status" value="1"/>
</dbReference>
<sequence>MALWLDVAAVDDFPEGSARVVMLDDGRQIAVFNAGGQFHALEDRCSHEDENLSWGVVEGDEVICPRHGAHFSLRTGAALSPPAYEPVATFAVRVVRGIVQIDADSGT</sequence>
<evidence type="ECO:0000313" key="6">
    <source>
        <dbReference type="EMBL" id="NMG16799.1"/>
    </source>
</evidence>
<dbReference type="PANTHER" id="PTHR21496">
    <property type="entry name" value="FERREDOXIN-RELATED"/>
    <property type="match status" value="1"/>
</dbReference>
<reference evidence="6 7" key="1">
    <citation type="submission" date="2019-12" db="EMBL/GenBank/DDBJ databases">
        <title>Comparative genomics gives insights into the taxonomy of the Azoarcus-Aromatoleum group and reveals separate origins of nif in the plant-associated Azoarcus and non-plant-associated Aromatoleum sub-groups.</title>
        <authorList>
            <person name="Lafos M."/>
            <person name="Maluk M."/>
            <person name="Batista M."/>
            <person name="Junghare M."/>
            <person name="Carmona M."/>
            <person name="Faoro H."/>
            <person name="Cruz L.M."/>
            <person name="Battistoni F."/>
            <person name="De Souza E."/>
            <person name="Pedrosa F."/>
            <person name="Chen W.-M."/>
            <person name="Poole P.S."/>
            <person name="Dixon R.A."/>
            <person name="James E.K."/>
        </authorList>
    </citation>
    <scope>NUCLEOTIDE SEQUENCE [LARGE SCALE GENOMIC DNA]</scope>
    <source>
        <strain evidence="6 7">PbN1</strain>
    </source>
</reference>
<dbReference type="EMBL" id="WTVP01000047">
    <property type="protein sequence ID" value="NMG16799.1"/>
    <property type="molecule type" value="Genomic_DNA"/>
</dbReference>
<keyword evidence="3" id="KW-0408">Iron</keyword>
<accession>A0ABX1NXN1</accession>
<name>A0ABX1NXN1_9RHOO</name>
<evidence type="ECO:0000259" key="5">
    <source>
        <dbReference type="PROSITE" id="PS51296"/>
    </source>
</evidence>
<dbReference type="SUPFAM" id="SSF50022">
    <property type="entry name" value="ISP domain"/>
    <property type="match status" value="1"/>
</dbReference>
<evidence type="ECO:0000256" key="4">
    <source>
        <dbReference type="ARBA" id="ARBA00023014"/>
    </source>
</evidence>
<evidence type="ECO:0000313" key="7">
    <source>
        <dbReference type="Proteomes" id="UP000633943"/>
    </source>
</evidence>
<organism evidence="6 7">
    <name type="scientific">Aromatoleum bremense</name>
    <dbReference type="NCBI Taxonomy" id="76115"/>
    <lineage>
        <taxon>Bacteria</taxon>
        <taxon>Pseudomonadati</taxon>
        <taxon>Pseudomonadota</taxon>
        <taxon>Betaproteobacteria</taxon>
        <taxon>Rhodocyclales</taxon>
        <taxon>Rhodocyclaceae</taxon>
        <taxon>Aromatoleum</taxon>
    </lineage>
</organism>
<dbReference type="InterPro" id="IPR017941">
    <property type="entry name" value="Rieske_2Fe-2S"/>
</dbReference>
<comment type="caution">
    <text evidence="6">The sequence shown here is derived from an EMBL/GenBank/DDBJ whole genome shotgun (WGS) entry which is preliminary data.</text>
</comment>
<keyword evidence="7" id="KW-1185">Reference proteome</keyword>
<gene>
    <name evidence="6" type="ORF">GPA24_14890</name>
</gene>
<dbReference type="Pfam" id="PF00355">
    <property type="entry name" value="Rieske"/>
    <property type="match status" value="1"/>
</dbReference>
<evidence type="ECO:0000256" key="3">
    <source>
        <dbReference type="ARBA" id="ARBA00023004"/>
    </source>
</evidence>
<evidence type="ECO:0000256" key="1">
    <source>
        <dbReference type="ARBA" id="ARBA00022714"/>
    </source>
</evidence>